<dbReference type="RefSeq" id="WP_063480010.1">
    <property type="nucleotide sequence ID" value="NZ_CP147845.1"/>
</dbReference>
<reference evidence="2" key="1">
    <citation type="journal article" date="2016" name="Genome Announc.">
        <title>Draft genomes of two strains of Paenibacillus glucanolyticus with capability to degrade lignocellulose.</title>
        <authorList>
            <person name="Mathews S.L."/>
            <person name="Pawlak J."/>
            <person name="Grunden A.M."/>
        </authorList>
    </citation>
    <scope>NUCLEOTIDE SEQUENCE [LARGE SCALE GENOMIC DNA]</scope>
    <source>
        <strain evidence="2">SLM1</strain>
    </source>
</reference>
<protein>
    <submittedName>
        <fullName evidence="2">Glycosyl hydrolase family 88</fullName>
    </submittedName>
</protein>
<dbReference type="GO" id="GO:0005975">
    <property type="term" value="P:carbohydrate metabolic process"/>
    <property type="evidence" value="ECO:0007669"/>
    <property type="project" value="InterPro"/>
</dbReference>
<evidence type="ECO:0000256" key="1">
    <source>
        <dbReference type="ARBA" id="ARBA00022801"/>
    </source>
</evidence>
<dbReference type="PANTHER" id="PTHR33886:SF8">
    <property type="entry name" value="UNSATURATED RHAMNOGALACTURONAN HYDROLASE (EUROFUNG)"/>
    <property type="match status" value="1"/>
</dbReference>
<accession>A0A163E932</accession>
<evidence type="ECO:0000313" key="2">
    <source>
        <dbReference type="EMBL" id="KZS43685.1"/>
    </source>
</evidence>
<dbReference type="AlphaFoldDB" id="A0A163E932"/>
<organism evidence="2 3">
    <name type="scientific">Paenibacillus glucanolyticus</name>
    <dbReference type="NCBI Taxonomy" id="59843"/>
    <lineage>
        <taxon>Bacteria</taxon>
        <taxon>Bacillati</taxon>
        <taxon>Bacillota</taxon>
        <taxon>Bacilli</taxon>
        <taxon>Bacillales</taxon>
        <taxon>Paenibacillaceae</taxon>
        <taxon>Paenibacillus</taxon>
    </lineage>
</organism>
<dbReference type="OrthoDB" id="6381507at2"/>
<dbReference type="SUPFAM" id="SSF48208">
    <property type="entry name" value="Six-hairpin glycosidases"/>
    <property type="match status" value="1"/>
</dbReference>
<dbReference type="InterPro" id="IPR012341">
    <property type="entry name" value="6hp_glycosidase-like_sf"/>
</dbReference>
<name>A0A163E932_9BACL</name>
<keyword evidence="3" id="KW-1185">Reference proteome</keyword>
<dbReference type="Pfam" id="PF07470">
    <property type="entry name" value="Glyco_hydro_88"/>
    <property type="match status" value="1"/>
</dbReference>
<dbReference type="Gene3D" id="1.50.10.10">
    <property type="match status" value="1"/>
</dbReference>
<sequence>MSNPVQHKAQSSLSPLELGIRACQSIMETYSPEMLPPAGRWHYHQGVFLVGMSQLWKLSREQKYLKYIKGYVDHLVDASGNLLLERGELDSVQAGLLLMELDSVFPETRYRAAADKLLRLLSTLNRTTEGGYWHKDRYAYQMWLDGLYMGGVFTMKYAEQYKVPPLFDDVLFQERLMRSHTKDETTGLYYHAWDESRTMPWADPVSGQSPEIWGRALGWYALSLVEFLDLLPEDHSGREDLAPVLRDLCAALVRYQDPVTGLWHQVLDKGNEPDNWLETSCSSLFIYTLAKGVRLGYLDPSMLSHARQGYNGLVHSVYYNELGHLVMPRICIGTGVGDYRHYVERQQCENDLHGVGALVMACVELSRSQG</sequence>
<dbReference type="Proteomes" id="UP000076796">
    <property type="component" value="Unassembled WGS sequence"/>
</dbReference>
<dbReference type="EMBL" id="LWMH01000002">
    <property type="protein sequence ID" value="KZS43685.1"/>
    <property type="molecule type" value="Genomic_DNA"/>
</dbReference>
<gene>
    <name evidence="2" type="ORF">AWU65_26710</name>
</gene>
<evidence type="ECO:0000313" key="3">
    <source>
        <dbReference type="Proteomes" id="UP000076796"/>
    </source>
</evidence>
<dbReference type="GO" id="GO:0016787">
    <property type="term" value="F:hydrolase activity"/>
    <property type="evidence" value="ECO:0007669"/>
    <property type="project" value="UniProtKB-KW"/>
</dbReference>
<proteinExistence type="predicted"/>
<dbReference type="GeneID" id="97554781"/>
<dbReference type="InterPro" id="IPR008928">
    <property type="entry name" value="6-hairpin_glycosidase_sf"/>
</dbReference>
<keyword evidence="1 2" id="KW-0378">Hydrolase</keyword>
<dbReference type="PANTHER" id="PTHR33886">
    <property type="entry name" value="UNSATURATED RHAMNOGALACTURONAN HYDROLASE (EUROFUNG)"/>
    <property type="match status" value="1"/>
</dbReference>
<dbReference type="InterPro" id="IPR010905">
    <property type="entry name" value="Glyco_hydro_88"/>
</dbReference>
<dbReference type="STRING" id="59843.A3958_25445"/>
<dbReference type="InterPro" id="IPR052043">
    <property type="entry name" value="PolySaccharide_Degr_Enz"/>
</dbReference>
<comment type="caution">
    <text evidence="2">The sequence shown here is derived from an EMBL/GenBank/DDBJ whole genome shotgun (WGS) entry which is preliminary data.</text>
</comment>